<gene>
    <name evidence="6" type="primary">ribA_1</name>
    <name evidence="6" type="ORF">NCTC10797_00061</name>
</gene>
<evidence type="ECO:0000256" key="4">
    <source>
        <dbReference type="SAM" id="MobiDB-lite"/>
    </source>
</evidence>
<evidence type="ECO:0000256" key="2">
    <source>
        <dbReference type="ARBA" id="ARBA00022619"/>
    </source>
</evidence>
<dbReference type="Proteomes" id="UP000290439">
    <property type="component" value="Chromosome"/>
</dbReference>
<proteinExistence type="predicted"/>
<dbReference type="AlphaFoldDB" id="A0A4U8VSW0"/>
<dbReference type="PANTHER" id="PTHR21327">
    <property type="entry name" value="GTP CYCLOHYDROLASE II-RELATED"/>
    <property type="match status" value="1"/>
</dbReference>
<evidence type="ECO:0000256" key="1">
    <source>
        <dbReference type="ARBA" id="ARBA00005104"/>
    </source>
</evidence>
<dbReference type="Pfam" id="PF00925">
    <property type="entry name" value="GTP_cyclohydro2"/>
    <property type="match status" value="1"/>
</dbReference>
<dbReference type="SUPFAM" id="SSF142695">
    <property type="entry name" value="RibA-like"/>
    <property type="match status" value="1"/>
</dbReference>
<dbReference type="PANTHER" id="PTHR21327:SF18">
    <property type="entry name" value="3,4-DIHYDROXY-2-BUTANONE 4-PHOSPHATE SYNTHASE"/>
    <property type="match status" value="1"/>
</dbReference>
<feature type="region of interest" description="Disordered" evidence="4">
    <location>
        <begin position="171"/>
        <end position="201"/>
    </location>
</feature>
<reference evidence="6 7" key="1">
    <citation type="submission" date="2019-02" db="EMBL/GenBank/DDBJ databases">
        <authorList>
            <consortium name="Pathogen Informatics"/>
        </authorList>
    </citation>
    <scope>NUCLEOTIDE SEQUENCE [LARGE SCALE GENOMIC DNA]</scope>
    <source>
        <strain evidence="6 7">3012STDY6756504</strain>
    </source>
</reference>
<comment type="pathway">
    <text evidence="1">Cofactor biosynthesis; riboflavin biosynthesis.</text>
</comment>
<evidence type="ECO:0000259" key="5">
    <source>
        <dbReference type="Pfam" id="PF00925"/>
    </source>
</evidence>
<keyword evidence="3" id="KW-0479">Metal-binding</keyword>
<dbReference type="GO" id="GO:0008686">
    <property type="term" value="F:3,4-dihydroxy-2-butanone-4-phosphate synthase activity"/>
    <property type="evidence" value="ECO:0007669"/>
    <property type="project" value="TreeGrafter"/>
</dbReference>
<feature type="domain" description="GTP cyclohydrolase II" evidence="5">
    <location>
        <begin position="41"/>
        <end position="166"/>
    </location>
</feature>
<evidence type="ECO:0000256" key="3">
    <source>
        <dbReference type="ARBA" id="ARBA00022723"/>
    </source>
</evidence>
<name>A0A4U8VSW0_9NOCA</name>
<dbReference type="GO" id="GO:0009231">
    <property type="term" value="P:riboflavin biosynthetic process"/>
    <property type="evidence" value="ECO:0007669"/>
    <property type="project" value="UniProtKB-UniPathway"/>
</dbReference>
<dbReference type="EC" id="3.5.4.25" evidence="6"/>
<dbReference type="Gene3D" id="3.40.50.10990">
    <property type="entry name" value="GTP cyclohydrolase II"/>
    <property type="match status" value="1"/>
</dbReference>
<protein>
    <submittedName>
        <fullName evidence="6">GTP cyclohydrolase-2</fullName>
        <ecNumber evidence="6">3.5.4.25</ecNumber>
    </submittedName>
</protein>
<dbReference type="GO" id="GO:0046872">
    <property type="term" value="F:metal ion binding"/>
    <property type="evidence" value="ECO:0007669"/>
    <property type="project" value="UniProtKB-KW"/>
</dbReference>
<accession>A0A4U8VSW0</accession>
<dbReference type="GO" id="GO:0005829">
    <property type="term" value="C:cytosol"/>
    <property type="evidence" value="ECO:0007669"/>
    <property type="project" value="TreeGrafter"/>
</dbReference>
<dbReference type="RefSeq" id="WP_165448782.1">
    <property type="nucleotide sequence ID" value="NZ_LR215973.1"/>
</dbReference>
<sequence>MSTGLLVGLDASAHRLRRRGQDITVRVAELTDHDGRCTGHLLVIGTPTAGALVRLQFRCLYADLGWDDTKSSNRLTMALDRIQVAGSGVLVYVEQDGRGHGLIGLARHLHNTQHPESPRVAAELPDLRCYRQAAAAVATLGLGSVRLLTDNPAKIAALLRAGVHVTPISLTHHTPTATDTPSAKATVQDPPPLSARSRIER</sequence>
<organism evidence="6 7">
    <name type="scientific">Nocardia cyriacigeorgica</name>
    <dbReference type="NCBI Taxonomy" id="135487"/>
    <lineage>
        <taxon>Bacteria</taxon>
        <taxon>Bacillati</taxon>
        <taxon>Actinomycetota</taxon>
        <taxon>Actinomycetes</taxon>
        <taxon>Mycobacteriales</taxon>
        <taxon>Nocardiaceae</taxon>
        <taxon>Nocardia</taxon>
    </lineage>
</organism>
<keyword evidence="6" id="KW-0378">Hydrolase</keyword>
<dbReference type="InterPro" id="IPR032677">
    <property type="entry name" value="GTP_cyclohydro_II"/>
</dbReference>
<keyword evidence="2" id="KW-0686">Riboflavin biosynthesis</keyword>
<dbReference type="EMBL" id="LR215973">
    <property type="protein sequence ID" value="VFA96312.1"/>
    <property type="molecule type" value="Genomic_DNA"/>
</dbReference>
<evidence type="ECO:0000313" key="6">
    <source>
        <dbReference type="EMBL" id="VFA96312.1"/>
    </source>
</evidence>
<feature type="compositionally biased region" description="Polar residues" evidence="4">
    <location>
        <begin position="171"/>
        <end position="185"/>
    </location>
</feature>
<dbReference type="GO" id="GO:0003935">
    <property type="term" value="F:GTP cyclohydrolase II activity"/>
    <property type="evidence" value="ECO:0007669"/>
    <property type="project" value="UniProtKB-EC"/>
</dbReference>
<evidence type="ECO:0000313" key="7">
    <source>
        <dbReference type="Proteomes" id="UP000290439"/>
    </source>
</evidence>
<dbReference type="InterPro" id="IPR036144">
    <property type="entry name" value="RibA-like_sf"/>
</dbReference>
<dbReference type="UniPathway" id="UPA00275"/>